<feature type="transmembrane region" description="Helical" evidence="1">
    <location>
        <begin position="90"/>
        <end position="117"/>
    </location>
</feature>
<feature type="transmembrane region" description="Helical" evidence="1">
    <location>
        <begin position="129"/>
        <end position="148"/>
    </location>
</feature>
<keyword evidence="1" id="KW-0472">Membrane</keyword>
<keyword evidence="1" id="KW-0812">Transmembrane</keyword>
<feature type="transmembrane region" description="Helical" evidence="1">
    <location>
        <begin position="6"/>
        <end position="23"/>
    </location>
</feature>
<evidence type="ECO:0000313" key="3">
    <source>
        <dbReference type="Proteomes" id="UP000193961"/>
    </source>
</evidence>
<sequence>MYFIPVITIVIFAIISDLISNLGKKENARAVSLFMLNIFTIGFCLLDKGYPYFGQRFIFYYVGCFTPLMIAYSLYTLYRSIKHYMHFRRTFAIILLINAIFIFSLSLVNMFVVWEIIKNYQKSDIISTYYILIVLGICSTIQLIVGELEKKRIRVLQKQEELDSYEK</sequence>
<evidence type="ECO:0000256" key="1">
    <source>
        <dbReference type="SAM" id="Phobius"/>
    </source>
</evidence>
<dbReference type="Proteomes" id="UP000193961">
    <property type="component" value="Unassembled WGS sequence"/>
</dbReference>
<gene>
    <name evidence="2" type="ORF">B7715_09240</name>
</gene>
<dbReference type="EMBL" id="NCUQ01000010">
    <property type="protein sequence ID" value="ORO66695.1"/>
    <property type="molecule type" value="Genomic_DNA"/>
</dbReference>
<keyword evidence="1" id="KW-1133">Transmembrane helix</keyword>
<proteinExistence type="predicted"/>
<accession>A0A1X1I0K9</accession>
<evidence type="ECO:0000313" key="2">
    <source>
        <dbReference type="EMBL" id="ORO66695.1"/>
    </source>
</evidence>
<dbReference type="AlphaFoldDB" id="A0A1X1I0K9"/>
<comment type="caution">
    <text evidence="2">The sequence shown here is derived from an EMBL/GenBank/DDBJ whole genome shotgun (WGS) entry which is preliminary data.</text>
</comment>
<reference evidence="2 3" key="1">
    <citation type="journal article" date="2016" name="Eur. J. Clin. Microbiol. Infect. Dis.">
        <title>Whole genome sequencing as a tool for phylogenetic analysis of clinical strains of Mitis group streptococci.</title>
        <authorList>
            <person name="Rasmussen L.H."/>
            <person name="Dargis R."/>
            <person name="Hojholt K."/>
            <person name="Christensen J.J."/>
            <person name="Skovgaard O."/>
            <person name="Justesen U.S."/>
            <person name="Rosenvinge F.S."/>
            <person name="Moser C."/>
            <person name="Lukjancenko O."/>
            <person name="Rasmussen S."/>
            <person name="Nielsen X.C."/>
        </authorList>
    </citation>
    <scope>NUCLEOTIDE SEQUENCE [LARGE SCALE GENOMIC DNA]</scope>
    <source>
        <strain evidence="2 3">OD_321121_09</strain>
    </source>
</reference>
<feature type="transmembrane region" description="Helical" evidence="1">
    <location>
        <begin position="58"/>
        <end position="78"/>
    </location>
</feature>
<protein>
    <submittedName>
        <fullName evidence="2">Uncharacterized protein</fullName>
    </submittedName>
</protein>
<organism evidence="2 3">
    <name type="scientific">Streptococcus oralis subsp. oralis</name>
    <dbReference type="NCBI Taxonomy" id="1891914"/>
    <lineage>
        <taxon>Bacteria</taxon>
        <taxon>Bacillati</taxon>
        <taxon>Bacillota</taxon>
        <taxon>Bacilli</taxon>
        <taxon>Lactobacillales</taxon>
        <taxon>Streptococcaceae</taxon>
        <taxon>Streptococcus</taxon>
    </lineage>
</organism>
<feature type="transmembrane region" description="Helical" evidence="1">
    <location>
        <begin position="30"/>
        <end position="46"/>
    </location>
</feature>
<name>A0A1X1I0K9_STROR</name>